<evidence type="ECO:0000256" key="1">
    <source>
        <dbReference type="SAM" id="Phobius"/>
    </source>
</evidence>
<proteinExistence type="predicted"/>
<dbReference type="PANTHER" id="PTHR39594">
    <property type="entry name" value="PROTEIN YCHQ"/>
    <property type="match status" value="1"/>
</dbReference>
<feature type="transmembrane region" description="Helical" evidence="1">
    <location>
        <begin position="102"/>
        <end position="119"/>
    </location>
</feature>
<keyword evidence="1" id="KW-0472">Membrane</keyword>
<keyword evidence="1" id="KW-1133">Transmembrane helix</keyword>
<protein>
    <recommendedName>
        <fullName evidence="4">Regulator SirB</fullName>
    </recommendedName>
</protein>
<dbReference type="STRING" id="1548547.BA177_16385"/>
<keyword evidence="3" id="KW-1185">Reference proteome</keyword>
<gene>
    <name evidence="2" type="ORF">BA177_16385</name>
</gene>
<keyword evidence="1" id="KW-0812">Transmembrane</keyword>
<dbReference type="AlphaFoldDB" id="A0A193LJB8"/>
<dbReference type="OrthoDB" id="5588650at2"/>
<dbReference type="Proteomes" id="UP000092695">
    <property type="component" value="Chromosome"/>
</dbReference>
<evidence type="ECO:0000313" key="3">
    <source>
        <dbReference type="Proteomes" id="UP000092695"/>
    </source>
</evidence>
<dbReference type="EMBL" id="CP016268">
    <property type="protein sequence ID" value="ANO52551.1"/>
    <property type="molecule type" value="Genomic_DNA"/>
</dbReference>
<evidence type="ECO:0000313" key="2">
    <source>
        <dbReference type="EMBL" id="ANO52551.1"/>
    </source>
</evidence>
<reference evidence="2 3" key="1">
    <citation type="submission" date="2016-06" db="EMBL/GenBank/DDBJ databases">
        <title>Complete genome sequence of a deep-branching marine Gamma Proteobacterium Woeseia oceani type strain XK5.</title>
        <authorList>
            <person name="Mu D."/>
            <person name="Du Z."/>
        </authorList>
    </citation>
    <scope>NUCLEOTIDE SEQUENCE [LARGE SCALE GENOMIC DNA]</scope>
    <source>
        <strain evidence="2 3">XK5</strain>
    </source>
</reference>
<evidence type="ECO:0008006" key="4">
    <source>
        <dbReference type="Google" id="ProtNLM"/>
    </source>
</evidence>
<dbReference type="PANTHER" id="PTHR39594:SF1">
    <property type="entry name" value="PROTEIN YCHQ"/>
    <property type="match status" value="1"/>
</dbReference>
<dbReference type="PIRSF" id="PIRSF005610">
    <property type="entry name" value="SirB"/>
    <property type="match status" value="1"/>
</dbReference>
<dbReference type="KEGG" id="woc:BA177_16385"/>
<dbReference type="Pfam" id="PF04247">
    <property type="entry name" value="SirB"/>
    <property type="match status" value="1"/>
</dbReference>
<sequence length="136" mass="15239">MMEFYPDIKFVHVTAVLASGTIFLLRGVALQTGGKWAMAAPMRYLSYSVDTVLLTAALMLLTILPSALYVNGWLLLKISLLVVYVSLGTFALKRGRTARTRLMCFVSALFVYACMYMIARTHDPFGPVHYFQKLFA</sequence>
<feature type="transmembrane region" description="Helical" evidence="1">
    <location>
        <begin position="44"/>
        <end position="64"/>
    </location>
</feature>
<dbReference type="GO" id="GO:0005886">
    <property type="term" value="C:plasma membrane"/>
    <property type="evidence" value="ECO:0007669"/>
    <property type="project" value="TreeGrafter"/>
</dbReference>
<name>A0A193LJB8_9GAMM</name>
<organism evidence="2 3">
    <name type="scientific">Woeseia oceani</name>
    <dbReference type="NCBI Taxonomy" id="1548547"/>
    <lineage>
        <taxon>Bacteria</taxon>
        <taxon>Pseudomonadati</taxon>
        <taxon>Pseudomonadota</taxon>
        <taxon>Gammaproteobacteria</taxon>
        <taxon>Woeseiales</taxon>
        <taxon>Woeseiaceae</taxon>
        <taxon>Woeseia</taxon>
    </lineage>
</organism>
<feature type="transmembrane region" description="Helical" evidence="1">
    <location>
        <begin position="12"/>
        <end position="32"/>
    </location>
</feature>
<feature type="transmembrane region" description="Helical" evidence="1">
    <location>
        <begin position="70"/>
        <end position="90"/>
    </location>
</feature>
<dbReference type="InterPro" id="IPR007360">
    <property type="entry name" value="SirB"/>
</dbReference>
<accession>A0A193LJB8</accession>